<dbReference type="InterPro" id="IPR002938">
    <property type="entry name" value="FAD-bd"/>
</dbReference>
<dbReference type="Pfam" id="PF01494">
    <property type="entry name" value="FAD_binding_3"/>
    <property type="match status" value="1"/>
</dbReference>
<dbReference type="SUPFAM" id="SSF51905">
    <property type="entry name" value="FAD/NAD(P)-binding domain"/>
    <property type="match status" value="1"/>
</dbReference>
<dbReference type="InterPro" id="IPR036188">
    <property type="entry name" value="FAD/NAD-bd_sf"/>
</dbReference>
<comment type="caution">
    <text evidence="2">The sequence shown here is derived from an EMBL/GenBank/DDBJ whole genome shotgun (WGS) entry which is preliminary data.</text>
</comment>
<sequence>MYDFIIVGARCAGAATAYFLGQKGYRTLLIDRYAVPGPTLSTHILGETGIYERLGIARKMETSGIPALTRMRIDLEGRLFESDICVTPRAMGVRRELLDRWLLDAACGLPEVNVRLSTQVIDLLEGEDGVCGVRCKLSDGSVEMYKARAVIGADGRHSSVARRVGAETAMASDERHLGVYYAYVLHADPLPIPAVEWYWSETDIVLCNPIDGGRHCIAVMLPQETFRSWSGDPASKFVERLSHIRTLGPRLRYARLQGSVRGVETLRSYVRKPYGPGWVLVGDAGAHLHPVSGVGIDNAVCSAEMLAEELDAYMRGERTWTEAMSAYAQRRDERIVPQYEACLKTLARAGQPIPEAHWPTLDVLCTFPGLVKELGGRAERIYTLLTEENES</sequence>
<reference evidence="2 3" key="1">
    <citation type="submission" date="2014-06" db="EMBL/GenBank/DDBJ databases">
        <title>Draft genome sequence of Paenibacillus sp. MSt1.</title>
        <authorList>
            <person name="Aw Y.K."/>
            <person name="Ong K.S."/>
            <person name="Gan H.M."/>
            <person name="Lee S.M."/>
        </authorList>
    </citation>
    <scope>NUCLEOTIDE SEQUENCE [LARGE SCALE GENOMIC DNA]</scope>
    <source>
        <strain evidence="2 3">MSt1</strain>
    </source>
</reference>
<evidence type="ECO:0000313" key="3">
    <source>
        <dbReference type="Proteomes" id="UP000028123"/>
    </source>
</evidence>
<dbReference type="PANTHER" id="PTHR42685:SF22">
    <property type="entry name" value="CONDITIONED MEDIUM FACTOR RECEPTOR 1"/>
    <property type="match status" value="1"/>
</dbReference>
<dbReference type="AlphaFoldDB" id="A0A081P3X0"/>
<dbReference type="InterPro" id="IPR050407">
    <property type="entry name" value="Geranylgeranyl_reductase"/>
</dbReference>
<feature type="domain" description="FAD-binding" evidence="1">
    <location>
        <begin position="3"/>
        <end position="333"/>
    </location>
</feature>
<keyword evidence="3" id="KW-1185">Reference proteome</keyword>
<dbReference type="GO" id="GO:0071949">
    <property type="term" value="F:FAD binding"/>
    <property type="evidence" value="ECO:0007669"/>
    <property type="project" value="InterPro"/>
</dbReference>
<dbReference type="OrthoDB" id="9806565at2"/>
<proteinExistence type="predicted"/>
<gene>
    <name evidence="2" type="ORF">ET33_01250</name>
</gene>
<dbReference type="PANTHER" id="PTHR42685">
    <property type="entry name" value="GERANYLGERANYL DIPHOSPHATE REDUCTASE"/>
    <property type="match status" value="1"/>
</dbReference>
<dbReference type="Proteomes" id="UP000028123">
    <property type="component" value="Unassembled WGS sequence"/>
</dbReference>
<dbReference type="EMBL" id="JNVM01000010">
    <property type="protein sequence ID" value="KEQ25393.1"/>
    <property type="molecule type" value="Genomic_DNA"/>
</dbReference>
<dbReference type="Gene3D" id="3.50.50.60">
    <property type="entry name" value="FAD/NAD(P)-binding domain"/>
    <property type="match status" value="1"/>
</dbReference>
<dbReference type="PRINTS" id="PR00420">
    <property type="entry name" value="RNGMNOXGNASE"/>
</dbReference>
<organism evidence="2 3">
    <name type="scientific">Paenibacillus tyrfis</name>
    <dbReference type="NCBI Taxonomy" id="1501230"/>
    <lineage>
        <taxon>Bacteria</taxon>
        <taxon>Bacillati</taxon>
        <taxon>Bacillota</taxon>
        <taxon>Bacilli</taxon>
        <taxon>Bacillales</taxon>
        <taxon>Paenibacillaceae</taxon>
        <taxon>Paenibacillus</taxon>
    </lineage>
</organism>
<dbReference type="eggNOG" id="COG0644">
    <property type="taxonomic scope" value="Bacteria"/>
</dbReference>
<evidence type="ECO:0000313" key="2">
    <source>
        <dbReference type="EMBL" id="KEQ25393.1"/>
    </source>
</evidence>
<evidence type="ECO:0000259" key="1">
    <source>
        <dbReference type="Pfam" id="PF01494"/>
    </source>
</evidence>
<dbReference type="RefSeq" id="WP_036681400.1">
    <property type="nucleotide sequence ID" value="NZ_JNVM01000010.1"/>
</dbReference>
<name>A0A081P3X0_9BACL</name>
<protein>
    <recommendedName>
        <fullName evidence="1">FAD-binding domain-containing protein</fullName>
    </recommendedName>
</protein>
<accession>A0A081P3X0</accession>